<sequence length="337" mass="36643">MLRSDSARLFCFVACISVVVVAGDKLEYDKCYGKCISSVHSESSCNAELIPDVCGSADFVCCPQLELKVTANRLNAGMDLPTSSKTGLTRTYFSVLKRPRRDTYFSLLRSVVSEAFHASRTTEKKPHIPLQQNKEILTPPTTAAYAYSGTTLPARSATQKSGTSRFQDIFTMRVPELDSSPSIENKKPATRATTGDGSSQTVTPTAVNRQATMKVTPASTLQSSDLPSITFTLGSLTTTTPETTTEHFSYPCPGSCVASFLAWFCDLQSAEYQCPNERVCCMPLTTTTTQVPPVGPCPGTCLHPQLTGLCRRPARLLLKTTTCDSHSICCTETPRIW</sequence>
<reference evidence="5" key="2">
    <citation type="submission" date="2020-05" db="UniProtKB">
        <authorList>
            <consortium name="EnsemblMetazoa"/>
        </authorList>
    </citation>
    <scope>IDENTIFICATION</scope>
    <source>
        <strain evidence="5">wikel</strain>
    </source>
</reference>
<dbReference type="EMBL" id="ABJB010585775">
    <property type="status" value="NOT_ANNOTATED_CDS"/>
    <property type="molecule type" value="Genomic_DNA"/>
</dbReference>
<organism>
    <name type="scientific">Ixodes scapularis</name>
    <name type="common">Black-legged tick</name>
    <name type="synonym">Deer tick</name>
    <dbReference type="NCBI Taxonomy" id="6945"/>
    <lineage>
        <taxon>Eukaryota</taxon>
        <taxon>Metazoa</taxon>
        <taxon>Ecdysozoa</taxon>
        <taxon>Arthropoda</taxon>
        <taxon>Chelicerata</taxon>
        <taxon>Arachnida</taxon>
        <taxon>Acari</taxon>
        <taxon>Parasitiformes</taxon>
        <taxon>Ixodida</taxon>
        <taxon>Ixodoidea</taxon>
        <taxon>Ixodidae</taxon>
        <taxon>Ixodinae</taxon>
        <taxon>Ixodes</taxon>
    </lineage>
</organism>
<accession>B7Q1S3</accession>
<evidence type="ECO:0000256" key="1">
    <source>
        <dbReference type="SAM" id="MobiDB-lite"/>
    </source>
</evidence>
<dbReference type="PaxDb" id="6945-B7Q1S3"/>
<dbReference type="EnsemblMetazoa" id="ISCW008531-RA">
    <property type="protein sequence ID" value="ISCW008531-PA"/>
    <property type="gene ID" value="ISCW008531"/>
</dbReference>
<gene>
    <name evidence="4" type="ORF">IscW_ISCW008531</name>
</gene>
<dbReference type="HOGENOM" id="CLU_824597_0_0_1"/>
<feature type="signal peptide" evidence="2">
    <location>
        <begin position="1"/>
        <end position="23"/>
    </location>
</feature>
<dbReference type="AlphaFoldDB" id="B7Q1S3"/>
<reference evidence="4 6" key="1">
    <citation type="submission" date="2008-03" db="EMBL/GenBank/DDBJ databases">
        <title>Annotation of Ixodes scapularis.</title>
        <authorList>
            <consortium name="Ixodes scapularis Genome Project Consortium"/>
            <person name="Caler E."/>
            <person name="Hannick L.I."/>
            <person name="Bidwell S."/>
            <person name="Joardar V."/>
            <person name="Thiagarajan M."/>
            <person name="Amedeo P."/>
            <person name="Galinsky K.J."/>
            <person name="Schobel S."/>
            <person name="Inman J."/>
            <person name="Hostetler J."/>
            <person name="Miller J."/>
            <person name="Hammond M."/>
            <person name="Megy K."/>
            <person name="Lawson D."/>
            <person name="Kodira C."/>
            <person name="Sutton G."/>
            <person name="Meyer J."/>
            <person name="Hill C.A."/>
            <person name="Birren B."/>
            <person name="Nene V."/>
            <person name="Collins F."/>
            <person name="Alarcon-Chaidez F."/>
            <person name="Wikel S."/>
            <person name="Strausberg R."/>
        </authorList>
    </citation>
    <scope>NUCLEOTIDE SEQUENCE [LARGE SCALE GENOMIC DNA]</scope>
    <source>
        <strain evidence="6">Wikel</strain>
        <strain evidence="4">Wikel colony</strain>
    </source>
</reference>
<keyword evidence="2" id="KW-0732">Signal</keyword>
<evidence type="ECO:0000313" key="6">
    <source>
        <dbReference type="Proteomes" id="UP000001555"/>
    </source>
</evidence>
<evidence type="ECO:0000313" key="4">
    <source>
        <dbReference type="EMBL" id="EEC12795.1"/>
    </source>
</evidence>
<name>B7Q1S3_IXOSC</name>
<feature type="domain" description="Protein masquerade clip-domain" evidence="3">
    <location>
        <begin position="296"/>
        <end position="331"/>
    </location>
</feature>
<proteinExistence type="predicted"/>
<dbReference type="InterPro" id="IPR040479">
    <property type="entry name" value="CLIP_SPH_mas"/>
</dbReference>
<feature type="domain" description="Protein masquerade clip-domain" evidence="3">
    <location>
        <begin position="251"/>
        <end position="282"/>
    </location>
</feature>
<protein>
    <recommendedName>
        <fullName evidence="3">Protein masquerade clip-domain domain-containing protein</fullName>
    </recommendedName>
</protein>
<dbReference type="STRING" id="6945.B7Q1S3"/>
<evidence type="ECO:0000259" key="3">
    <source>
        <dbReference type="Pfam" id="PF18398"/>
    </source>
</evidence>
<dbReference type="Proteomes" id="UP000001555">
    <property type="component" value="Unassembled WGS sequence"/>
</dbReference>
<dbReference type="VEuPathDB" id="VectorBase:ISCW008531"/>
<evidence type="ECO:0000313" key="5">
    <source>
        <dbReference type="EnsemblMetazoa" id="ISCW008531-PA"/>
    </source>
</evidence>
<dbReference type="VEuPathDB" id="VectorBase:ISCI008531"/>
<feature type="region of interest" description="Disordered" evidence="1">
    <location>
        <begin position="177"/>
        <end position="203"/>
    </location>
</feature>
<dbReference type="Pfam" id="PF18398">
    <property type="entry name" value="CLIP_SPH_mas"/>
    <property type="match status" value="2"/>
</dbReference>
<keyword evidence="6" id="KW-1185">Reference proteome</keyword>
<evidence type="ECO:0000256" key="2">
    <source>
        <dbReference type="SAM" id="SignalP"/>
    </source>
</evidence>
<feature type="chain" id="PRO_5014568205" description="Protein masquerade clip-domain domain-containing protein" evidence="2">
    <location>
        <begin position="24"/>
        <end position="337"/>
    </location>
</feature>
<dbReference type="InParanoid" id="B7Q1S3"/>
<dbReference type="EMBL" id="DS839201">
    <property type="protein sequence ID" value="EEC12795.1"/>
    <property type="molecule type" value="Genomic_DNA"/>
</dbReference>
<feature type="compositionally biased region" description="Polar residues" evidence="1">
    <location>
        <begin position="191"/>
        <end position="203"/>
    </location>
</feature>